<dbReference type="EMBL" id="BNAI01000009">
    <property type="protein sequence ID" value="GHF25176.1"/>
    <property type="molecule type" value="Genomic_DNA"/>
</dbReference>
<name>A0A8J3GSZ5_9MICO</name>
<gene>
    <name evidence="2" type="ORF">GCM10011600_27830</name>
</gene>
<dbReference type="Proteomes" id="UP000617531">
    <property type="component" value="Unassembled WGS sequence"/>
</dbReference>
<keyword evidence="1" id="KW-1133">Transmembrane helix</keyword>
<evidence type="ECO:0000313" key="3">
    <source>
        <dbReference type="Proteomes" id="UP000617531"/>
    </source>
</evidence>
<accession>A0A8J3GSZ5</accession>
<keyword evidence="1" id="KW-0812">Transmembrane</keyword>
<keyword evidence="1" id="KW-0472">Membrane</keyword>
<comment type="caution">
    <text evidence="2">The sequence shown here is derived from an EMBL/GenBank/DDBJ whole genome shotgun (WGS) entry which is preliminary data.</text>
</comment>
<sequence length="45" mass="4643">MSDKTPPTPGEKPRISPARITVWIAVAGIGLFLLISGIVGIIAKG</sequence>
<reference evidence="2" key="1">
    <citation type="journal article" date="2014" name="Int. J. Syst. Evol. Microbiol.">
        <title>Complete genome sequence of Corynebacterium casei LMG S-19264T (=DSM 44701T), isolated from a smear-ripened cheese.</title>
        <authorList>
            <consortium name="US DOE Joint Genome Institute (JGI-PGF)"/>
            <person name="Walter F."/>
            <person name="Albersmeier A."/>
            <person name="Kalinowski J."/>
            <person name="Ruckert C."/>
        </authorList>
    </citation>
    <scope>NUCLEOTIDE SEQUENCE</scope>
    <source>
        <strain evidence="2">CGMCC 1.16548</strain>
    </source>
</reference>
<evidence type="ECO:0000313" key="2">
    <source>
        <dbReference type="EMBL" id="GHF25176.1"/>
    </source>
</evidence>
<reference evidence="2" key="2">
    <citation type="submission" date="2020-09" db="EMBL/GenBank/DDBJ databases">
        <authorList>
            <person name="Sun Q."/>
            <person name="Zhou Y."/>
        </authorList>
    </citation>
    <scope>NUCLEOTIDE SEQUENCE</scope>
    <source>
        <strain evidence="2">CGMCC 1.16548</strain>
    </source>
</reference>
<organism evidence="2 3">
    <name type="scientific">Pseudolysinimonas yzui</name>
    <dbReference type="NCBI Taxonomy" id="2708254"/>
    <lineage>
        <taxon>Bacteria</taxon>
        <taxon>Bacillati</taxon>
        <taxon>Actinomycetota</taxon>
        <taxon>Actinomycetes</taxon>
        <taxon>Micrococcales</taxon>
        <taxon>Microbacteriaceae</taxon>
        <taxon>Pseudolysinimonas</taxon>
    </lineage>
</organism>
<evidence type="ECO:0000256" key="1">
    <source>
        <dbReference type="SAM" id="Phobius"/>
    </source>
</evidence>
<dbReference type="RefSeq" id="WP_191284142.1">
    <property type="nucleotide sequence ID" value="NZ_BNAI01000009.1"/>
</dbReference>
<dbReference type="AlphaFoldDB" id="A0A8J3GSZ5"/>
<protein>
    <submittedName>
        <fullName evidence="2">Uncharacterized protein</fullName>
    </submittedName>
</protein>
<feature type="transmembrane region" description="Helical" evidence="1">
    <location>
        <begin position="20"/>
        <end position="43"/>
    </location>
</feature>
<proteinExistence type="predicted"/>
<keyword evidence="3" id="KW-1185">Reference proteome</keyword>